<dbReference type="SUPFAM" id="SSF58104">
    <property type="entry name" value="Methyl-accepting chemotaxis protein (MCP) signaling domain"/>
    <property type="match status" value="1"/>
</dbReference>
<dbReference type="GO" id="GO:0007165">
    <property type="term" value="P:signal transduction"/>
    <property type="evidence" value="ECO:0007669"/>
    <property type="project" value="UniProtKB-KW"/>
</dbReference>
<evidence type="ECO:0000259" key="4">
    <source>
        <dbReference type="PROSITE" id="PS50111"/>
    </source>
</evidence>
<dbReference type="InterPro" id="IPR051310">
    <property type="entry name" value="MCP_chemotaxis"/>
</dbReference>
<accession>A0A377CEY6</accession>
<proteinExistence type="inferred from homology"/>
<comment type="similarity">
    <text evidence="2">Belongs to the methyl-accepting chemotaxis (MCP) protein family.</text>
</comment>
<dbReference type="AlphaFoldDB" id="A0A377CEY6"/>
<dbReference type="Proteomes" id="UP000254088">
    <property type="component" value="Unassembled WGS sequence"/>
</dbReference>
<dbReference type="PANTHER" id="PTHR43531">
    <property type="entry name" value="PROTEIN ICFG"/>
    <property type="match status" value="1"/>
</dbReference>
<dbReference type="InterPro" id="IPR004089">
    <property type="entry name" value="MCPsignal_dom"/>
</dbReference>
<protein>
    <submittedName>
        <fullName evidence="5">Methyl-accepting chemotaxis protein IV</fullName>
    </submittedName>
</protein>
<feature type="domain" description="Methyl-accepting transducer" evidence="4">
    <location>
        <begin position="1"/>
        <end position="55"/>
    </location>
</feature>
<dbReference type="Pfam" id="PF00015">
    <property type="entry name" value="MCPsignal"/>
    <property type="match status" value="1"/>
</dbReference>
<dbReference type="PROSITE" id="PS50111">
    <property type="entry name" value="CHEMOTAXIS_TRANSDUC_2"/>
    <property type="match status" value="1"/>
</dbReference>
<dbReference type="PANTHER" id="PTHR43531:SF14">
    <property type="entry name" value="METHYL-ACCEPTING CHEMOTAXIS PROTEIN I-RELATED"/>
    <property type="match status" value="1"/>
</dbReference>
<evidence type="ECO:0000256" key="3">
    <source>
        <dbReference type="PROSITE-ProRule" id="PRU00284"/>
    </source>
</evidence>
<keyword evidence="1" id="KW-0488">Methylation</keyword>
<evidence type="ECO:0000256" key="1">
    <source>
        <dbReference type="ARBA" id="ARBA00022481"/>
    </source>
</evidence>
<sequence length="55" mass="5707">MTHTMQEIATSSQKIGDIISVIDGIAFQTNILALNAAVEAARAGEQGRGFCGSGR</sequence>
<dbReference type="GO" id="GO:0004888">
    <property type="term" value="F:transmembrane signaling receptor activity"/>
    <property type="evidence" value="ECO:0007669"/>
    <property type="project" value="TreeGrafter"/>
</dbReference>
<evidence type="ECO:0000256" key="2">
    <source>
        <dbReference type="ARBA" id="ARBA00029447"/>
    </source>
</evidence>
<keyword evidence="3" id="KW-0807">Transducer</keyword>
<dbReference type="Gene3D" id="1.10.287.950">
    <property type="entry name" value="Methyl-accepting chemotaxis protein"/>
    <property type="match status" value="1"/>
</dbReference>
<evidence type="ECO:0000313" key="5">
    <source>
        <dbReference type="EMBL" id="STL92303.1"/>
    </source>
</evidence>
<dbReference type="GO" id="GO:0006935">
    <property type="term" value="P:chemotaxis"/>
    <property type="evidence" value="ECO:0007669"/>
    <property type="project" value="TreeGrafter"/>
</dbReference>
<dbReference type="GO" id="GO:0005886">
    <property type="term" value="C:plasma membrane"/>
    <property type="evidence" value="ECO:0007669"/>
    <property type="project" value="TreeGrafter"/>
</dbReference>
<name>A0A377CEY6_ECOLX</name>
<organism evidence="5 6">
    <name type="scientific">Escherichia coli</name>
    <dbReference type="NCBI Taxonomy" id="562"/>
    <lineage>
        <taxon>Bacteria</taxon>
        <taxon>Pseudomonadati</taxon>
        <taxon>Pseudomonadota</taxon>
        <taxon>Gammaproteobacteria</taxon>
        <taxon>Enterobacterales</taxon>
        <taxon>Enterobacteriaceae</taxon>
        <taxon>Escherichia</taxon>
    </lineage>
</organism>
<evidence type="ECO:0000313" key="6">
    <source>
        <dbReference type="Proteomes" id="UP000254088"/>
    </source>
</evidence>
<dbReference type="EMBL" id="UGEX01000001">
    <property type="protein sequence ID" value="STL92303.1"/>
    <property type="molecule type" value="Genomic_DNA"/>
</dbReference>
<gene>
    <name evidence="5" type="primary">tap_4</name>
    <name evidence="5" type="ORF">NCTC10429_03208</name>
</gene>
<reference evidence="5 6" key="1">
    <citation type="submission" date="2018-06" db="EMBL/GenBank/DDBJ databases">
        <authorList>
            <consortium name="Pathogen Informatics"/>
            <person name="Doyle S."/>
        </authorList>
    </citation>
    <scope>NUCLEOTIDE SEQUENCE [LARGE SCALE GENOMIC DNA]</scope>
    <source>
        <strain evidence="5 6">NCTC10429</strain>
    </source>
</reference>